<protein>
    <recommendedName>
        <fullName evidence="10">General transcription factor 3C polypeptide 5</fullName>
    </recommendedName>
</protein>
<organism evidence="8 9">
    <name type="scientific">Aedes albopictus</name>
    <name type="common">Asian tiger mosquito</name>
    <name type="synonym">Stegomyia albopicta</name>
    <dbReference type="NCBI Taxonomy" id="7160"/>
    <lineage>
        <taxon>Eukaryota</taxon>
        <taxon>Metazoa</taxon>
        <taxon>Ecdysozoa</taxon>
        <taxon>Arthropoda</taxon>
        <taxon>Hexapoda</taxon>
        <taxon>Insecta</taxon>
        <taxon>Pterygota</taxon>
        <taxon>Neoptera</taxon>
        <taxon>Endopterygota</taxon>
        <taxon>Diptera</taxon>
        <taxon>Nematocera</taxon>
        <taxon>Culicoidea</taxon>
        <taxon>Culicidae</taxon>
        <taxon>Culicinae</taxon>
        <taxon>Aedini</taxon>
        <taxon>Aedes</taxon>
        <taxon>Stegomyia</taxon>
    </lineage>
</organism>
<dbReference type="Gene3D" id="3.30.200.160">
    <property type="entry name" value="TFIIIC, subcomplex tauA, subunit Sfc1, barrel domain"/>
    <property type="match status" value="1"/>
</dbReference>
<dbReference type="InterPro" id="IPR040454">
    <property type="entry name" value="TF_IIIC_Tfc1/Sfc1"/>
</dbReference>
<evidence type="ECO:0000256" key="2">
    <source>
        <dbReference type="ARBA" id="ARBA00023125"/>
    </source>
</evidence>
<sequence length="479" mass="54840">MSRFKMECDPINSHRHRLGKELVCIEYPGVVRNPDRMMETLGGAAELSTAICAEKRRLELRFRPESIYSKPAFGDRSNKTGLVLRIRTRRKRSQPNEVEIRSLEIAGRVGLVFKFESMCDFQLLPAFRNKTTTAVECMYEQLVPKGASTNALADDGSDNVPYFLPPITFSRFDTAQMSIFKTKEILADMLGATEKERARRTKHGIYVPFNLTDPLPTEANALALETIKNRNVKEEVIEMVTKKFEERPIWTKTALKGNLQLSEEDIRYLLPSMAFYFVNGPWRGTWVRFGYDPRKLFESRYYQLLDFRIRAIGAMHDKVKVKRTQKPIRPCMRFSNPASNSRDPSKLSVNRTAGNQSDYVFSMDTLPQVRIIFYQYCDVRVPRIQQMLEKIPTPTMGGAACDEKTGWLPPRFDEQCRDILTDIVLTNFKEKRKGGGDPTASTSASEFETGDETEATTFDEDEDTDFEVGAEKFVKPALK</sequence>
<dbReference type="InterPro" id="IPR042536">
    <property type="entry name" value="TFIIIC_tauA_Sfc1"/>
</dbReference>
<evidence type="ECO:0000313" key="8">
    <source>
        <dbReference type="EnsemblMetazoa" id="AALFPA23_012142.P17328"/>
    </source>
</evidence>
<keyword evidence="3" id="KW-0804">Transcription</keyword>
<dbReference type="RefSeq" id="XP_019554547.3">
    <property type="nucleotide sequence ID" value="XM_019699002.3"/>
</dbReference>
<keyword evidence="9" id="KW-1185">Reference proteome</keyword>
<evidence type="ECO:0000256" key="3">
    <source>
        <dbReference type="ARBA" id="ARBA00023163"/>
    </source>
</evidence>
<evidence type="ECO:0000259" key="7">
    <source>
        <dbReference type="Pfam" id="PF17682"/>
    </source>
</evidence>
<reference evidence="9" key="1">
    <citation type="journal article" date="2015" name="Proc. Natl. Acad. Sci. U.S.A.">
        <title>Genome sequence of the Asian Tiger mosquito, Aedes albopictus, reveals insights into its biology, genetics, and evolution.</title>
        <authorList>
            <person name="Chen X.G."/>
            <person name="Jiang X."/>
            <person name="Gu J."/>
            <person name="Xu M."/>
            <person name="Wu Y."/>
            <person name="Deng Y."/>
            <person name="Zhang C."/>
            <person name="Bonizzoni M."/>
            <person name="Dermauw W."/>
            <person name="Vontas J."/>
            <person name="Armbruster P."/>
            <person name="Huang X."/>
            <person name="Yang Y."/>
            <person name="Zhang H."/>
            <person name="He W."/>
            <person name="Peng H."/>
            <person name="Liu Y."/>
            <person name="Wu K."/>
            <person name="Chen J."/>
            <person name="Lirakis M."/>
            <person name="Topalis P."/>
            <person name="Van Leeuwen T."/>
            <person name="Hall A.B."/>
            <person name="Jiang X."/>
            <person name="Thorpe C."/>
            <person name="Mueller R.L."/>
            <person name="Sun C."/>
            <person name="Waterhouse R.M."/>
            <person name="Yan G."/>
            <person name="Tu Z.J."/>
            <person name="Fang X."/>
            <person name="James A.A."/>
        </authorList>
    </citation>
    <scope>NUCLEOTIDE SEQUENCE [LARGE SCALE GENOMIC DNA]</scope>
    <source>
        <strain evidence="9">Foshan</strain>
    </source>
</reference>
<dbReference type="InterPro" id="IPR019136">
    <property type="entry name" value="TF_IIIC_su-5_HTH"/>
</dbReference>
<keyword evidence="4" id="KW-0539">Nucleus</keyword>
<dbReference type="InterPro" id="IPR041499">
    <property type="entry name" value="Tfc1/Sfc1_N"/>
</dbReference>
<feature type="compositionally biased region" description="Basic and acidic residues" evidence="5">
    <location>
        <begin position="469"/>
        <end position="479"/>
    </location>
</feature>
<dbReference type="Proteomes" id="UP000069940">
    <property type="component" value="Unassembled WGS sequence"/>
</dbReference>
<dbReference type="Pfam" id="PF09734">
    <property type="entry name" value="Tau95"/>
    <property type="match status" value="1"/>
</dbReference>
<feature type="domain" description="Transcription factor IIIC subunit Tfc1/Sfc1 triple barrel" evidence="7">
    <location>
        <begin position="23"/>
        <end position="123"/>
    </location>
</feature>
<dbReference type="PANTHER" id="PTHR13230">
    <property type="entry name" value="GENERAL TRANSCRIPTION FACTOR IIIC, POLYPEPTIDE 5"/>
    <property type="match status" value="1"/>
</dbReference>
<proteinExistence type="predicted"/>
<feature type="domain" description="Transcription factor IIIC subunit 5 HTH" evidence="6">
    <location>
        <begin position="163"/>
        <end position="308"/>
    </location>
</feature>
<keyword evidence="2" id="KW-0238">DNA-binding</keyword>
<dbReference type="Pfam" id="PF17682">
    <property type="entry name" value="Tau95_N"/>
    <property type="match status" value="1"/>
</dbReference>
<evidence type="ECO:0000256" key="5">
    <source>
        <dbReference type="SAM" id="MobiDB-lite"/>
    </source>
</evidence>
<evidence type="ECO:0000259" key="6">
    <source>
        <dbReference type="Pfam" id="PF09734"/>
    </source>
</evidence>
<evidence type="ECO:0000313" key="9">
    <source>
        <dbReference type="Proteomes" id="UP000069940"/>
    </source>
</evidence>
<feature type="compositionally biased region" description="Acidic residues" evidence="5">
    <location>
        <begin position="448"/>
        <end position="468"/>
    </location>
</feature>
<evidence type="ECO:0000256" key="4">
    <source>
        <dbReference type="ARBA" id="ARBA00023242"/>
    </source>
</evidence>
<feature type="region of interest" description="Disordered" evidence="5">
    <location>
        <begin position="430"/>
        <end position="479"/>
    </location>
</feature>
<name>A0ABM1YTX9_AEDAL</name>
<accession>A0ABM1YTX9</accession>
<dbReference type="GeneID" id="109423937"/>
<reference evidence="8" key="2">
    <citation type="submission" date="2025-05" db="UniProtKB">
        <authorList>
            <consortium name="EnsemblMetazoa"/>
        </authorList>
    </citation>
    <scope>IDENTIFICATION</scope>
    <source>
        <strain evidence="8">Foshan</strain>
    </source>
</reference>
<evidence type="ECO:0000256" key="1">
    <source>
        <dbReference type="ARBA" id="ARBA00004123"/>
    </source>
</evidence>
<dbReference type="PANTHER" id="PTHR13230:SF5">
    <property type="entry name" value="GENERAL TRANSCRIPTION FACTOR 3C POLYPEPTIDE 5"/>
    <property type="match status" value="1"/>
</dbReference>
<evidence type="ECO:0008006" key="10">
    <source>
        <dbReference type="Google" id="ProtNLM"/>
    </source>
</evidence>
<dbReference type="EnsemblMetazoa" id="AALFPA23_012142.R17328">
    <property type="protein sequence ID" value="AALFPA23_012142.P17328"/>
    <property type="gene ID" value="AALFPA23_012142"/>
</dbReference>
<comment type="subcellular location">
    <subcellularLocation>
        <location evidence="1">Nucleus</location>
    </subcellularLocation>
</comment>